<evidence type="ECO:0000256" key="6">
    <source>
        <dbReference type="ARBA" id="ARBA00023141"/>
    </source>
</evidence>
<keyword evidence="7 8" id="KW-0456">Lyase</keyword>
<evidence type="ECO:0000256" key="1">
    <source>
        <dbReference type="ARBA" id="ARBA00001633"/>
    </source>
</evidence>
<name>A0A1I4SG87_9PROT</name>
<dbReference type="RefSeq" id="WP_090670777.1">
    <property type="nucleotide sequence ID" value="NZ_CAJNAP010000055.1"/>
</dbReference>
<dbReference type="Proteomes" id="UP000601736">
    <property type="component" value="Unassembled WGS sequence"/>
</dbReference>
<dbReference type="EC" id="4.1.1.48" evidence="8"/>
<dbReference type="STRING" id="52442.SAMN05421880_12429"/>
<dbReference type="PANTHER" id="PTHR22854:SF2">
    <property type="entry name" value="INDOLE-3-GLYCEROL-PHOSPHATE SYNTHASE"/>
    <property type="match status" value="1"/>
</dbReference>
<evidence type="ECO:0000256" key="5">
    <source>
        <dbReference type="ARBA" id="ARBA00022822"/>
    </source>
</evidence>
<keyword evidence="5 8" id="KW-0822">Tryptophan biosynthesis</keyword>
<dbReference type="GO" id="GO:0000162">
    <property type="term" value="P:L-tryptophan biosynthetic process"/>
    <property type="evidence" value="ECO:0007669"/>
    <property type="project" value="UniProtKB-UniRule"/>
</dbReference>
<evidence type="ECO:0000313" key="10">
    <source>
        <dbReference type="EMBL" id="CAE6518561.1"/>
    </source>
</evidence>
<organism evidence="11 12">
    <name type="scientific">Nitrosomonas nitrosa</name>
    <dbReference type="NCBI Taxonomy" id="52442"/>
    <lineage>
        <taxon>Bacteria</taxon>
        <taxon>Pseudomonadati</taxon>
        <taxon>Pseudomonadota</taxon>
        <taxon>Betaproteobacteria</taxon>
        <taxon>Nitrosomonadales</taxon>
        <taxon>Nitrosomonadaceae</taxon>
        <taxon>Nitrosomonas</taxon>
    </lineage>
</organism>
<dbReference type="InterPro" id="IPR013798">
    <property type="entry name" value="Indole-3-glycerol_P_synth_dom"/>
</dbReference>
<protein>
    <recommendedName>
        <fullName evidence="8">Indole-3-glycerol phosphate synthase</fullName>
        <shortName evidence="8">IGPS</shortName>
        <ecNumber evidence="8">4.1.1.48</ecNumber>
    </recommendedName>
</protein>
<dbReference type="PROSITE" id="PS00614">
    <property type="entry name" value="IGPS"/>
    <property type="match status" value="1"/>
</dbReference>
<evidence type="ECO:0000256" key="7">
    <source>
        <dbReference type="ARBA" id="ARBA00023239"/>
    </source>
</evidence>
<dbReference type="SUPFAM" id="SSF51366">
    <property type="entry name" value="Ribulose-phoshate binding barrel"/>
    <property type="match status" value="1"/>
</dbReference>
<proteinExistence type="inferred from homology"/>
<evidence type="ECO:0000256" key="8">
    <source>
        <dbReference type="HAMAP-Rule" id="MF_00134"/>
    </source>
</evidence>
<gene>
    <name evidence="8 10" type="primary">trpC</name>
    <name evidence="10" type="ORF">NMYAN_90027</name>
    <name evidence="11" type="ORF">SAMN05421880_12429</name>
</gene>
<dbReference type="Pfam" id="PF00218">
    <property type="entry name" value="IGPS"/>
    <property type="match status" value="2"/>
</dbReference>
<keyword evidence="4 8" id="KW-0210">Decarboxylase</keyword>
<dbReference type="AlphaFoldDB" id="A0A1I4SG87"/>
<evidence type="ECO:0000259" key="9">
    <source>
        <dbReference type="Pfam" id="PF00218"/>
    </source>
</evidence>
<reference evidence="10" key="2">
    <citation type="submission" date="2021-02" db="EMBL/GenBank/DDBJ databases">
        <authorList>
            <person name="Han P."/>
        </authorList>
    </citation>
    <scope>NUCLEOTIDE SEQUENCE</scope>
    <source>
        <strain evidence="10">Nitrosomonas nitrosa 18-3D</strain>
    </source>
</reference>
<dbReference type="EMBL" id="CAJNAP010000055">
    <property type="protein sequence ID" value="CAE6518561.1"/>
    <property type="molecule type" value="Genomic_DNA"/>
</dbReference>
<evidence type="ECO:0000256" key="3">
    <source>
        <dbReference type="ARBA" id="ARBA00022605"/>
    </source>
</evidence>
<dbReference type="CDD" id="cd00331">
    <property type="entry name" value="IGPS"/>
    <property type="match status" value="1"/>
</dbReference>
<accession>A0A1I4SG87</accession>
<dbReference type="InterPro" id="IPR013785">
    <property type="entry name" value="Aldolase_TIM"/>
</dbReference>
<comment type="similarity">
    <text evidence="8">Belongs to the TrpC family.</text>
</comment>
<comment type="pathway">
    <text evidence="2 8">Amino-acid biosynthesis; L-tryptophan biosynthesis; L-tryptophan from chorismate: step 4/5.</text>
</comment>
<reference evidence="11 12" key="1">
    <citation type="submission" date="2016-10" db="EMBL/GenBank/DDBJ databases">
        <authorList>
            <person name="de Groot N.N."/>
        </authorList>
    </citation>
    <scope>NUCLEOTIDE SEQUENCE [LARGE SCALE GENOMIC DNA]</scope>
    <source>
        <strain evidence="11 12">Nm146</strain>
    </source>
</reference>
<keyword evidence="3 8" id="KW-0028">Amino-acid biosynthesis</keyword>
<dbReference type="UniPathway" id="UPA00035">
    <property type="reaction ID" value="UER00043"/>
</dbReference>
<dbReference type="PANTHER" id="PTHR22854">
    <property type="entry name" value="TRYPTOPHAN BIOSYNTHESIS PROTEIN"/>
    <property type="match status" value="1"/>
</dbReference>
<dbReference type="FunFam" id="3.20.20.70:FF:000024">
    <property type="entry name" value="Indole-3-glycerol phosphate synthase"/>
    <property type="match status" value="1"/>
</dbReference>
<evidence type="ECO:0000256" key="4">
    <source>
        <dbReference type="ARBA" id="ARBA00022793"/>
    </source>
</evidence>
<evidence type="ECO:0000313" key="12">
    <source>
        <dbReference type="Proteomes" id="UP000199561"/>
    </source>
</evidence>
<dbReference type="GO" id="GO:0004640">
    <property type="term" value="F:phosphoribosylanthranilate isomerase activity"/>
    <property type="evidence" value="ECO:0007669"/>
    <property type="project" value="TreeGrafter"/>
</dbReference>
<dbReference type="InterPro" id="IPR011060">
    <property type="entry name" value="RibuloseP-bd_barrel"/>
</dbReference>
<evidence type="ECO:0000256" key="2">
    <source>
        <dbReference type="ARBA" id="ARBA00004696"/>
    </source>
</evidence>
<evidence type="ECO:0000313" key="11">
    <source>
        <dbReference type="EMBL" id="SFM63477.1"/>
    </source>
</evidence>
<dbReference type="InterPro" id="IPR045186">
    <property type="entry name" value="Indole-3-glycerol_P_synth"/>
</dbReference>
<keyword evidence="12" id="KW-1185">Reference proteome</keyword>
<dbReference type="GO" id="GO:0004425">
    <property type="term" value="F:indole-3-glycerol-phosphate synthase activity"/>
    <property type="evidence" value="ECO:0007669"/>
    <property type="project" value="UniProtKB-UniRule"/>
</dbReference>
<dbReference type="EMBL" id="FOUF01000024">
    <property type="protein sequence ID" value="SFM63477.1"/>
    <property type="molecule type" value="Genomic_DNA"/>
</dbReference>
<feature type="domain" description="Indole-3-glycerol phosphate synthase" evidence="9">
    <location>
        <begin position="90"/>
        <end position="292"/>
    </location>
</feature>
<feature type="domain" description="Indole-3-glycerol phosphate synthase" evidence="9">
    <location>
        <begin position="5"/>
        <end position="82"/>
    </location>
</feature>
<keyword evidence="6 8" id="KW-0057">Aromatic amino acid biosynthesis</keyword>
<dbReference type="HAMAP" id="MF_00134_B">
    <property type="entry name" value="IGPS_B"/>
    <property type="match status" value="1"/>
</dbReference>
<dbReference type="InterPro" id="IPR001468">
    <property type="entry name" value="Indole-3-GlycerolPSynthase_CS"/>
</dbReference>
<dbReference type="Gene3D" id="3.20.20.70">
    <property type="entry name" value="Aldolase class I"/>
    <property type="match status" value="1"/>
</dbReference>
<comment type="catalytic activity">
    <reaction evidence="1 8">
        <text>1-(2-carboxyphenylamino)-1-deoxy-D-ribulose 5-phosphate + H(+) = (1S,2R)-1-C-(indol-3-yl)glycerol 3-phosphate + CO2 + H2O</text>
        <dbReference type="Rhea" id="RHEA:23476"/>
        <dbReference type="ChEBI" id="CHEBI:15377"/>
        <dbReference type="ChEBI" id="CHEBI:15378"/>
        <dbReference type="ChEBI" id="CHEBI:16526"/>
        <dbReference type="ChEBI" id="CHEBI:58613"/>
        <dbReference type="ChEBI" id="CHEBI:58866"/>
        <dbReference type="EC" id="4.1.1.48"/>
    </reaction>
</comment>
<dbReference type="Proteomes" id="UP000199561">
    <property type="component" value="Unassembled WGS sequence"/>
</dbReference>
<sequence>MSDILNKILAVKAEEVAAAKASKPLADIKAEAETAMLPRDFVGAIRSKIDQGLPAVIAEIKQASPSKGLLRGRISSSSSASDLTMGNTRDVVIEGFDPAEIAVSYAKQGAACLSVLTDRQFFMGSAEYLRQARAACELPVLRKDFMLDNYQVYEARVMGADCILLIVSAFLLFPYPGEGGTVDPLVRMRQLESLAHSLGMAVLVEVHDADELDLALQLTTPMIGVNNRNLRTFETHLDTTLQLLDRMPSEKIVITESGIKSPDDVALLRAHQVNAFLVGETFMRADDPGVELARLFF</sequence>